<evidence type="ECO:0000313" key="3">
    <source>
        <dbReference type="Proteomes" id="UP001199919"/>
    </source>
</evidence>
<sequence length="137" mass="15500">MTDKPNLLFVYGTLLIKHNEFAAYLQKHCTFISKGRIAGTLYDIGEYPGAVIDNSGGYVYGSVYSIDKPDEILPVLDDYEGLSPNDPQPQEYLRLLSPIETDEALLSCWMYVYNWPVDRLKIIDGGNYLTYKSDSSL</sequence>
<dbReference type="InterPro" id="IPR013024">
    <property type="entry name" value="GGCT-like"/>
</dbReference>
<organism evidence="2 3">
    <name type="scientific">Mucilaginibacter roseus</name>
    <dbReference type="NCBI Taxonomy" id="1528868"/>
    <lineage>
        <taxon>Bacteria</taxon>
        <taxon>Pseudomonadati</taxon>
        <taxon>Bacteroidota</taxon>
        <taxon>Sphingobacteriia</taxon>
        <taxon>Sphingobacteriales</taxon>
        <taxon>Sphingobacteriaceae</taxon>
        <taxon>Mucilaginibacter</taxon>
    </lineage>
</organism>
<name>A0ABS8U1K9_9SPHI</name>
<comment type="caution">
    <text evidence="2">The sequence shown here is derived from an EMBL/GenBank/DDBJ whole genome shotgun (WGS) entry which is preliminary data.</text>
</comment>
<evidence type="ECO:0000259" key="1">
    <source>
        <dbReference type="Pfam" id="PF06094"/>
    </source>
</evidence>
<proteinExistence type="predicted"/>
<reference evidence="2 3" key="1">
    <citation type="submission" date="2021-12" db="EMBL/GenBank/DDBJ databases">
        <title>Mucilaginibacter roseus genome.</title>
        <authorList>
            <person name="Ferreira J.R."/>
            <person name="Newman J.D."/>
        </authorList>
    </citation>
    <scope>NUCLEOTIDE SEQUENCE [LARGE SCALE GENOMIC DNA]</scope>
    <source>
        <strain evidence="2 3">LMG 28454</strain>
    </source>
</reference>
<dbReference type="RefSeq" id="WP_232176511.1">
    <property type="nucleotide sequence ID" value="NZ_JAJPWV010000002.1"/>
</dbReference>
<dbReference type="InterPro" id="IPR009288">
    <property type="entry name" value="AIG2-like_dom"/>
</dbReference>
<dbReference type="Proteomes" id="UP001199919">
    <property type="component" value="Unassembled WGS sequence"/>
</dbReference>
<accession>A0ABS8U1K9</accession>
<gene>
    <name evidence="2" type="ORF">LT679_05965</name>
</gene>
<dbReference type="EMBL" id="JAJPWV010000002">
    <property type="protein sequence ID" value="MCD8740142.1"/>
    <property type="molecule type" value="Genomic_DNA"/>
</dbReference>
<dbReference type="Pfam" id="PF06094">
    <property type="entry name" value="GGACT"/>
    <property type="match status" value="1"/>
</dbReference>
<dbReference type="Gene3D" id="3.10.490.10">
    <property type="entry name" value="Gamma-glutamyl cyclotransferase-like"/>
    <property type="match status" value="1"/>
</dbReference>
<dbReference type="InterPro" id="IPR036568">
    <property type="entry name" value="GGCT-like_sf"/>
</dbReference>
<dbReference type="CDD" id="cd06661">
    <property type="entry name" value="GGCT_like"/>
    <property type="match status" value="1"/>
</dbReference>
<dbReference type="SUPFAM" id="SSF110857">
    <property type="entry name" value="Gamma-glutamyl cyclotransferase-like"/>
    <property type="match status" value="1"/>
</dbReference>
<keyword evidence="3" id="KW-1185">Reference proteome</keyword>
<feature type="domain" description="Gamma-glutamylcyclotransferase AIG2-like" evidence="1">
    <location>
        <begin position="8"/>
        <end position="129"/>
    </location>
</feature>
<protein>
    <submittedName>
        <fullName evidence="2">Gamma-glutamylcyclotransferase</fullName>
    </submittedName>
</protein>
<evidence type="ECO:0000313" key="2">
    <source>
        <dbReference type="EMBL" id="MCD8740142.1"/>
    </source>
</evidence>